<accession>A0A6I1FB95</accession>
<gene>
    <name evidence="8" type="ORF">F9802_17620</name>
</gene>
<dbReference type="SUPFAM" id="SSF52833">
    <property type="entry name" value="Thioredoxin-like"/>
    <property type="match status" value="1"/>
</dbReference>
<protein>
    <submittedName>
        <fullName evidence="8">Thioredoxin domain-containing protein</fullName>
    </submittedName>
</protein>
<dbReference type="EMBL" id="WEIO01000014">
    <property type="protein sequence ID" value="KAB7704372.1"/>
    <property type="molecule type" value="Genomic_DNA"/>
</dbReference>
<evidence type="ECO:0000256" key="2">
    <source>
        <dbReference type="ARBA" id="ARBA00022729"/>
    </source>
</evidence>
<evidence type="ECO:0000256" key="4">
    <source>
        <dbReference type="ARBA" id="ARBA00023157"/>
    </source>
</evidence>
<dbReference type="Pfam" id="PF13462">
    <property type="entry name" value="Thioredoxin_4"/>
    <property type="match status" value="1"/>
</dbReference>
<keyword evidence="2" id="KW-0732">Signal</keyword>
<dbReference type="GO" id="GO:0016491">
    <property type="term" value="F:oxidoreductase activity"/>
    <property type="evidence" value="ECO:0007669"/>
    <property type="project" value="UniProtKB-KW"/>
</dbReference>
<dbReference type="InterPro" id="IPR012336">
    <property type="entry name" value="Thioredoxin-like_fold"/>
</dbReference>
<dbReference type="AlphaFoldDB" id="A0A6I1FB95"/>
<reference evidence="8 9" key="1">
    <citation type="submission" date="2019-10" db="EMBL/GenBank/DDBJ databases">
        <title>Bacillus aerolatum sp. nov., isolated from bioaerosol of sport playgrounds.</title>
        <authorList>
            <person name="Chen P."/>
            <person name="Zhang G."/>
        </authorList>
    </citation>
    <scope>NUCLEOTIDE SEQUENCE [LARGE SCALE GENOMIC DNA]</scope>
    <source>
        <strain evidence="8 9">CX253</strain>
    </source>
</reference>
<dbReference type="InterPro" id="IPR036249">
    <property type="entry name" value="Thioredoxin-like_sf"/>
</dbReference>
<dbReference type="Proteomes" id="UP000429595">
    <property type="component" value="Unassembled WGS sequence"/>
</dbReference>
<dbReference type="Gene3D" id="3.40.30.10">
    <property type="entry name" value="Glutaredoxin"/>
    <property type="match status" value="1"/>
</dbReference>
<dbReference type="PANTHER" id="PTHR13887:SF14">
    <property type="entry name" value="DISULFIDE BOND FORMATION PROTEIN D"/>
    <property type="match status" value="1"/>
</dbReference>
<comment type="similarity">
    <text evidence="1">Belongs to the thioredoxin family. DsbA subfamily.</text>
</comment>
<sequence length="225" mass="25276">MKNNKKIVISTLVLFAAIIGLVLFLNREKEVTVSETSVKKHPPIENQPTIGETDATVSIVEFGDYKCPSCKAWGETIYPKLVEEYINTGKAKFSYINVLFHGKESTLAALASESVYKQDPEAFWAFHKAVFAAQPASQNHDDQWVTTEKLVEIAKAHAPNIDLKQLEEDINTQGTIEEVNKDDQLVKDFNVPFTPTIIINGSMLEDPFDYEKIVSLIEKELEGKE</sequence>
<keyword evidence="6" id="KW-0472">Membrane</keyword>
<dbReference type="PANTHER" id="PTHR13887">
    <property type="entry name" value="GLUTATHIONE S-TRANSFERASE KAPPA"/>
    <property type="match status" value="1"/>
</dbReference>
<keyword evidence="6" id="KW-1133">Transmembrane helix</keyword>
<feature type="transmembrane region" description="Helical" evidence="6">
    <location>
        <begin position="7"/>
        <end position="25"/>
    </location>
</feature>
<comment type="caution">
    <text evidence="8">The sequence shown here is derived from an EMBL/GenBank/DDBJ whole genome shotgun (WGS) entry which is preliminary data.</text>
</comment>
<evidence type="ECO:0000256" key="1">
    <source>
        <dbReference type="ARBA" id="ARBA00005791"/>
    </source>
</evidence>
<keyword evidence="4" id="KW-1015">Disulfide bond</keyword>
<evidence type="ECO:0000256" key="5">
    <source>
        <dbReference type="ARBA" id="ARBA00023284"/>
    </source>
</evidence>
<evidence type="ECO:0000313" key="8">
    <source>
        <dbReference type="EMBL" id="KAB7704372.1"/>
    </source>
</evidence>
<evidence type="ECO:0000256" key="6">
    <source>
        <dbReference type="SAM" id="Phobius"/>
    </source>
</evidence>
<evidence type="ECO:0000259" key="7">
    <source>
        <dbReference type="Pfam" id="PF13462"/>
    </source>
</evidence>
<keyword evidence="3" id="KW-0560">Oxidoreductase</keyword>
<name>A0A6I1FB95_9BACI</name>
<keyword evidence="9" id="KW-1185">Reference proteome</keyword>
<organism evidence="8 9">
    <name type="scientific">Bacillus aerolatus</name>
    <dbReference type="NCBI Taxonomy" id="2653354"/>
    <lineage>
        <taxon>Bacteria</taxon>
        <taxon>Bacillati</taxon>
        <taxon>Bacillota</taxon>
        <taxon>Bacilli</taxon>
        <taxon>Bacillales</taxon>
        <taxon>Bacillaceae</taxon>
        <taxon>Bacillus</taxon>
    </lineage>
</organism>
<keyword evidence="5" id="KW-0676">Redox-active center</keyword>
<feature type="domain" description="Thioredoxin-like fold" evidence="7">
    <location>
        <begin position="46"/>
        <end position="219"/>
    </location>
</feature>
<evidence type="ECO:0000313" key="9">
    <source>
        <dbReference type="Proteomes" id="UP000429595"/>
    </source>
</evidence>
<evidence type="ECO:0000256" key="3">
    <source>
        <dbReference type="ARBA" id="ARBA00023002"/>
    </source>
</evidence>
<dbReference type="RefSeq" id="WP_152154317.1">
    <property type="nucleotide sequence ID" value="NZ_WEIO01000014.1"/>
</dbReference>
<proteinExistence type="inferred from homology"/>
<keyword evidence="6" id="KW-0812">Transmembrane</keyword>